<dbReference type="Proteomes" id="UP000199203">
    <property type="component" value="Unassembled WGS sequence"/>
</dbReference>
<evidence type="ECO:0000313" key="2">
    <source>
        <dbReference type="Proteomes" id="UP000199203"/>
    </source>
</evidence>
<sequence>MKNFLLILLVIFSNDAFSQEIDSHEQFLTSVKEYKRVIQYNSTGLFRGN</sequence>
<proteinExistence type="predicted"/>
<protein>
    <submittedName>
        <fullName evidence="1">Uncharacterized protein</fullName>
    </submittedName>
</protein>
<organism evidence="1 2">
    <name type="scientific">Epilithonimonas hungarica</name>
    <dbReference type="NCBI Taxonomy" id="454006"/>
    <lineage>
        <taxon>Bacteria</taxon>
        <taxon>Pseudomonadati</taxon>
        <taxon>Bacteroidota</taxon>
        <taxon>Flavobacteriia</taxon>
        <taxon>Flavobacteriales</taxon>
        <taxon>Weeksellaceae</taxon>
        <taxon>Chryseobacterium group</taxon>
        <taxon>Epilithonimonas</taxon>
    </lineage>
</organism>
<dbReference type="EMBL" id="FNBH01000001">
    <property type="protein sequence ID" value="SDE72352.1"/>
    <property type="molecule type" value="Genomic_DNA"/>
</dbReference>
<dbReference type="STRING" id="454006.SAMN05421825_0018"/>
<gene>
    <name evidence="1" type="ORF">SAMN05421825_0018</name>
</gene>
<reference evidence="2" key="1">
    <citation type="submission" date="2016-10" db="EMBL/GenBank/DDBJ databases">
        <authorList>
            <person name="Varghese N."/>
            <person name="Submissions S."/>
        </authorList>
    </citation>
    <scope>NUCLEOTIDE SEQUENCE [LARGE SCALE GENOMIC DNA]</scope>
    <source>
        <strain evidence="2">DSM 19684</strain>
    </source>
</reference>
<name>A0A1G7F8Y3_9FLAO</name>
<keyword evidence="2" id="KW-1185">Reference proteome</keyword>
<dbReference type="AlphaFoldDB" id="A0A1G7F8Y3"/>
<evidence type="ECO:0000313" key="1">
    <source>
        <dbReference type="EMBL" id="SDE72352.1"/>
    </source>
</evidence>
<accession>A0A1G7F8Y3</accession>